<dbReference type="InterPro" id="IPR003593">
    <property type="entry name" value="AAA+_ATPase"/>
</dbReference>
<evidence type="ECO:0000259" key="6">
    <source>
        <dbReference type="PROSITE" id="PS50893"/>
    </source>
</evidence>
<keyword evidence="5 7" id="KW-0067">ATP-binding</keyword>
<keyword evidence="3" id="KW-1003">Cell membrane</keyword>
<feature type="domain" description="ABC transporter" evidence="6">
    <location>
        <begin position="36"/>
        <end position="286"/>
    </location>
</feature>
<feature type="domain" description="ABC transporter" evidence="6">
    <location>
        <begin position="311"/>
        <end position="556"/>
    </location>
</feature>
<keyword evidence="3" id="KW-0472">Membrane</keyword>
<name>A0A014NN54_9BURK</name>
<dbReference type="PROSITE" id="PS00211">
    <property type="entry name" value="ABC_TRANSPORTER_1"/>
    <property type="match status" value="2"/>
</dbReference>
<dbReference type="AlphaFoldDB" id="A0A014NN54"/>
<dbReference type="RefSeq" id="WP_081770647.1">
    <property type="nucleotide sequence ID" value="NZ_JBOK01000005.1"/>
</dbReference>
<proteinExistence type="inferred from homology"/>
<dbReference type="InterPro" id="IPR003439">
    <property type="entry name" value="ABC_transporter-like_ATP-bd"/>
</dbReference>
<keyword evidence="2" id="KW-0813">Transport</keyword>
<dbReference type="InterPro" id="IPR027417">
    <property type="entry name" value="P-loop_NTPase"/>
</dbReference>
<accession>A0A014NN54</accession>
<dbReference type="GO" id="GO:0015833">
    <property type="term" value="P:peptide transport"/>
    <property type="evidence" value="ECO:0007669"/>
    <property type="project" value="InterPro"/>
</dbReference>
<dbReference type="EMBL" id="JBOK01000005">
    <property type="protein sequence ID" value="EXU80903.1"/>
    <property type="molecule type" value="Genomic_DNA"/>
</dbReference>
<dbReference type="SMART" id="SM00382">
    <property type="entry name" value="AAA"/>
    <property type="match status" value="2"/>
</dbReference>
<dbReference type="InterPro" id="IPR013563">
    <property type="entry name" value="Oligopep_ABC_C"/>
</dbReference>
<dbReference type="STRING" id="225991.MA05_06030"/>
<gene>
    <name evidence="7" type="ORF">AX13_14830</name>
</gene>
<dbReference type="CDD" id="cd03257">
    <property type="entry name" value="ABC_NikE_OppD_transporters"/>
    <property type="match status" value="2"/>
</dbReference>
<dbReference type="PANTHER" id="PTHR43776">
    <property type="entry name" value="TRANSPORT ATP-BINDING PROTEIN"/>
    <property type="match status" value="1"/>
</dbReference>
<dbReference type="FunFam" id="3.40.50.300:FF:000016">
    <property type="entry name" value="Oligopeptide ABC transporter ATP-binding component"/>
    <property type="match status" value="1"/>
</dbReference>
<dbReference type="Pfam" id="PF08352">
    <property type="entry name" value="oligo_HPY"/>
    <property type="match status" value="1"/>
</dbReference>
<evidence type="ECO:0000313" key="8">
    <source>
        <dbReference type="Proteomes" id="UP000020766"/>
    </source>
</evidence>
<dbReference type="InterPro" id="IPR017871">
    <property type="entry name" value="ABC_transporter-like_CS"/>
</dbReference>
<dbReference type="PROSITE" id="PS50893">
    <property type="entry name" value="ABC_TRANSPORTER_2"/>
    <property type="match status" value="2"/>
</dbReference>
<evidence type="ECO:0000256" key="3">
    <source>
        <dbReference type="ARBA" id="ARBA00022475"/>
    </source>
</evidence>
<dbReference type="GO" id="GO:0016887">
    <property type="term" value="F:ATP hydrolysis activity"/>
    <property type="evidence" value="ECO:0007669"/>
    <property type="project" value="InterPro"/>
</dbReference>
<evidence type="ECO:0000313" key="7">
    <source>
        <dbReference type="EMBL" id="EXU80903.1"/>
    </source>
</evidence>
<dbReference type="InterPro" id="IPR050319">
    <property type="entry name" value="ABC_transp_ATP-bind"/>
</dbReference>
<sequence length="586" mass="63963">MSAWQFWRQRWLRTVGQPPVAPTTATAPAVLPDAVLEIDQLRIAYREADQLRQVVHGVSLTVRPGEVVALVGESGSGKSTTSQAAIGLLPGNGQVVGGHIRLLGQDVTRADEAQWRSLRGRVVSLVPQDPTASLNPVRTIGAQVAEVLQLHGWRDAVAVEKQVVELLRKVGLTRPELRYRQYPHELSGGMKQRVLIAMAVALKPALIIADEPTSALDVTVQRRILDLIDTLRRETGTAVLLVTHDLGVAADRAHRIVVLRHGQVQEAGETLQVLRQPHSAYARQLLADAPALSAQPVRAPLVDDGGQDLAVQVQGLRQQFRVPGQEEPFLAVDGVSFQARRGSTHAIVGESGSGKTTTIRALVGLLRPTAGQIQIAGTDVTALRGEALRQFRRKVQLVYQNPFASLDPRQTVFDIVEEPLRNFDRLPAAARHQRVQDTLARVGLAAELQGRRPHALSGGQRQRVAIARALVLQPEVLVLDEAVSALDVTVQAQILRLLEALQQQLQLTYVFVTHDLSVVRQIAHTVSVLQHGKVVEQGTVEQVFLQPRSHYTRELIAAIPGTRSIDFVQSHTTNEETLGLLQPLAG</sequence>
<dbReference type="SUPFAM" id="SSF52540">
    <property type="entry name" value="P-loop containing nucleoside triphosphate hydrolases"/>
    <property type="match status" value="2"/>
</dbReference>
<evidence type="ECO:0000256" key="1">
    <source>
        <dbReference type="ARBA" id="ARBA00005417"/>
    </source>
</evidence>
<dbReference type="PANTHER" id="PTHR43776:SF7">
    <property type="entry name" value="D,D-DIPEPTIDE TRANSPORT ATP-BINDING PROTEIN DDPF-RELATED"/>
    <property type="match status" value="1"/>
</dbReference>
<evidence type="ECO:0000256" key="2">
    <source>
        <dbReference type="ARBA" id="ARBA00022448"/>
    </source>
</evidence>
<evidence type="ECO:0000256" key="4">
    <source>
        <dbReference type="ARBA" id="ARBA00022741"/>
    </source>
</evidence>
<dbReference type="NCBIfam" id="NF008453">
    <property type="entry name" value="PRK11308.1"/>
    <property type="match status" value="2"/>
</dbReference>
<reference evidence="7 8" key="1">
    <citation type="submission" date="2014-01" db="EMBL/GenBank/DDBJ databases">
        <title>Interspecies Systems Biology Uncovers Metabolites Affecting C. elegans Gene Expression and Life History Traits.</title>
        <authorList>
            <person name="Watson E."/>
            <person name="Macneil L.T."/>
            <person name="Ritter A.D."/>
            <person name="Yilmaz L.S."/>
            <person name="Rosebrock A.P."/>
            <person name="Caudy A.A."/>
            <person name="Walhout A.J."/>
        </authorList>
    </citation>
    <scope>NUCLEOTIDE SEQUENCE [LARGE SCALE GENOMIC DNA]</scope>
    <source>
        <strain evidence="7 8">DA1877</strain>
    </source>
</reference>
<protein>
    <submittedName>
        <fullName evidence="7">Glutathione ABC transporter ATP-binding protein</fullName>
    </submittedName>
</protein>
<comment type="caution">
    <text evidence="7">The sequence shown here is derived from an EMBL/GenBank/DDBJ whole genome shotgun (WGS) entry which is preliminary data.</text>
</comment>
<dbReference type="GO" id="GO:0005524">
    <property type="term" value="F:ATP binding"/>
    <property type="evidence" value="ECO:0007669"/>
    <property type="project" value="UniProtKB-KW"/>
</dbReference>
<dbReference type="PATRIC" id="fig|1457173.3.peg.1250"/>
<dbReference type="NCBIfam" id="NF007739">
    <property type="entry name" value="PRK10419.1"/>
    <property type="match status" value="2"/>
</dbReference>
<dbReference type="Pfam" id="PF00005">
    <property type="entry name" value="ABC_tran"/>
    <property type="match status" value="2"/>
</dbReference>
<comment type="similarity">
    <text evidence="1">Belongs to the ABC transporter superfamily.</text>
</comment>
<evidence type="ECO:0000256" key="5">
    <source>
        <dbReference type="ARBA" id="ARBA00022840"/>
    </source>
</evidence>
<dbReference type="Proteomes" id="UP000020766">
    <property type="component" value="Unassembled WGS sequence"/>
</dbReference>
<dbReference type="Gene3D" id="3.40.50.300">
    <property type="entry name" value="P-loop containing nucleotide triphosphate hydrolases"/>
    <property type="match status" value="2"/>
</dbReference>
<organism evidence="7 8">
    <name type="scientific">Comamonas aquatica DA1877</name>
    <dbReference type="NCBI Taxonomy" id="1457173"/>
    <lineage>
        <taxon>Bacteria</taxon>
        <taxon>Pseudomonadati</taxon>
        <taxon>Pseudomonadota</taxon>
        <taxon>Betaproteobacteria</taxon>
        <taxon>Burkholderiales</taxon>
        <taxon>Comamonadaceae</taxon>
        <taxon>Comamonas</taxon>
    </lineage>
</organism>
<keyword evidence="8" id="KW-1185">Reference proteome</keyword>
<keyword evidence="4" id="KW-0547">Nucleotide-binding</keyword>
<dbReference type="GO" id="GO:0055085">
    <property type="term" value="P:transmembrane transport"/>
    <property type="evidence" value="ECO:0007669"/>
    <property type="project" value="UniProtKB-ARBA"/>
</dbReference>